<dbReference type="InterPro" id="IPR013328">
    <property type="entry name" value="6PGD_dom2"/>
</dbReference>
<dbReference type="GO" id="GO:0141152">
    <property type="term" value="F:glycerol-3-phosphate dehydrogenase (NAD+) activity"/>
    <property type="evidence" value="ECO:0007669"/>
    <property type="project" value="RHEA"/>
</dbReference>
<feature type="binding site" evidence="7">
    <location>
        <position position="31"/>
    </location>
    <ligand>
        <name>NADPH</name>
        <dbReference type="ChEBI" id="CHEBI:57783"/>
    </ligand>
</feature>
<feature type="domain" description="Glycerol-3-phosphate dehydrogenase NAD-dependent C-terminal" evidence="14">
    <location>
        <begin position="173"/>
        <end position="300"/>
    </location>
</feature>
<dbReference type="RefSeq" id="WP_084352781.1">
    <property type="nucleotide sequence ID" value="NZ_FWYD01000005.1"/>
</dbReference>
<dbReference type="GO" id="GO:0141153">
    <property type="term" value="F:glycerol-3-phosphate dehydrogenase (NADP+) activity"/>
    <property type="evidence" value="ECO:0007669"/>
    <property type="project" value="RHEA"/>
</dbReference>
<evidence type="ECO:0000259" key="13">
    <source>
        <dbReference type="Pfam" id="PF01210"/>
    </source>
</evidence>
<dbReference type="EMBL" id="FWYD01000005">
    <property type="protein sequence ID" value="SMC77179.1"/>
    <property type="molecule type" value="Genomic_DNA"/>
</dbReference>
<dbReference type="OrthoDB" id="9812273at2"/>
<keyword evidence="7" id="KW-0547">Nucleotide-binding</keyword>
<feature type="binding site" evidence="7">
    <location>
        <position position="11"/>
    </location>
    <ligand>
        <name>NADPH</name>
        <dbReference type="ChEBI" id="CHEBI:57783"/>
    </ligand>
</feature>
<feature type="binding site" evidence="7">
    <location>
        <position position="248"/>
    </location>
    <ligand>
        <name>sn-glycerol 3-phosphate</name>
        <dbReference type="ChEBI" id="CHEBI:57597"/>
    </ligand>
</feature>
<dbReference type="InterPro" id="IPR006168">
    <property type="entry name" value="G3P_DH_NAD-dep"/>
</dbReference>
<dbReference type="HAMAP" id="MF_00394">
    <property type="entry name" value="NAD_Glyc3P_dehydrog"/>
    <property type="match status" value="1"/>
</dbReference>
<evidence type="ECO:0000256" key="1">
    <source>
        <dbReference type="ARBA" id="ARBA00011009"/>
    </source>
</evidence>
<feature type="binding site" evidence="7">
    <location>
        <position position="129"/>
    </location>
    <ligand>
        <name>sn-glycerol 3-phosphate</name>
        <dbReference type="ChEBI" id="CHEBI:57597"/>
    </ligand>
</feature>
<dbReference type="STRING" id="1387277.SAMN06295998_10539"/>
<feature type="binding site" evidence="7">
    <location>
        <position position="237"/>
    </location>
    <ligand>
        <name>sn-glycerol 3-phosphate</name>
        <dbReference type="ChEBI" id="CHEBI:57597"/>
    </ligand>
</feature>
<evidence type="ECO:0000313" key="16">
    <source>
        <dbReference type="Proteomes" id="UP000192330"/>
    </source>
</evidence>
<dbReference type="InterPro" id="IPR008927">
    <property type="entry name" value="6-PGluconate_DH-like_C_sf"/>
</dbReference>
<accession>A0A1W2BWA8</accession>
<comment type="function">
    <text evidence="7">Catalyzes the reduction of the glycolytic intermediate dihydroxyacetone phosphate (DHAP) to sn-glycerol 3-phosphate (G3P), the key precursor for phospholipid synthesis.</text>
</comment>
<name>A0A1W2BWA8_9RHOB</name>
<comment type="caution">
    <text evidence="7">Lacks conserved residue(s) required for the propagation of feature annotation.</text>
</comment>
<evidence type="ECO:0000256" key="12">
    <source>
        <dbReference type="RuleBase" id="RU000439"/>
    </source>
</evidence>
<dbReference type="Gene3D" id="3.40.50.720">
    <property type="entry name" value="NAD(P)-binding Rossmann-like Domain"/>
    <property type="match status" value="1"/>
</dbReference>
<dbReference type="SUPFAM" id="SSF48179">
    <property type="entry name" value="6-phosphogluconate dehydrogenase C-terminal domain-like"/>
    <property type="match status" value="1"/>
</dbReference>
<dbReference type="GO" id="GO:0006650">
    <property type="term" value="P:glycerophospholipid metabolic process"/>
    <property type="evidence" value="ECO:0007669"/>
    <property type="project" value="UniProtKB-UniRule"/>
</dbReference>
<dbReference type="EC" id="1.1.1.94" evidence="7"/>
<dbReference type="GO" id="GO:0046167">
    <property type="term" value="P:glycerol-3-phosphate biosynthetic process"/>
    <property type="evidence" value="ECO:0007669"/>
    <property type="project" value="UniProtKB-UniRule"/>
</dbReference>
<feature type="binding site" evidence="9">
    <location>
        <position position="102"/>
    </location>
    <ligand>
        <name>substrate</name>
    </ligand>
</feature>
<dbReference type="PANTHER" id="PTHR11728:SF1">
    <property type="entry name" value="GLYCEROL-3-PHOSPHATE DEHYDROGENASE [NAD(+)] 2, CHLOROPLASTIC"/>
    <property type="match status" value="1"/>
</dbReference>
<dbReference type="InterPro" id="IPR006109">
    <property type="entry name" value="G3P_DH_NAD-dep_C"/>
</dbReference>
<keyword evidence="16" id="KW-1185">Reference proteome</keyword>
<dbReference type="PANTHER" id="PTHR11728">
    <property type="entry name" value="GLYCEROL-3-PHOSPHATE DEHYDROGENASE"/>
    <property type="match status" value="1"/>
</dbReference>
<feature type="binding site" evidence="7">
    <location>
        <position position="133"/>
    </location>
    <ligand>
        <name>NADPH</name>
        <dbReference type="ChEBI" id="CHEBI:57783"/>
    </ligand>
</feature>
<evidence type="ECO:0000256" key="4">
    <source>
        <dbReference type="ARBA" id="ARBA00023098"/>
    </source>
</evidence>
<feature type="binding site" evidence="7">
    <location>
        <position position="247"/>
    </location>
    <ligand>
        <name>sn-glycerol 3-phosphate</name>
        <dbReference type="ChEBI" id="CHEBI:57597"/>
    </ligand>
</feature>
<dbReference type="UniPathway" id="UPA00940"/>
<protein>
    <recommendedName>
        <fullName evidence="7">Glycerol-3-phosphate dehydrogenase [NAD(P)+]</fullName>
        <ecNumber evidence="7">1.1.1.94</ecNumber>
    </recommendedName>
    <alternativeName>
        <fullName evidence="7">NAD(P)(+)-dependent glycerol-3-phosphate dehydrogenase</fullName>
    </alternativeName>
    <alternativeName>
        <fullName evidence="7">NAD(P)H-dependent dihydroxyacetone-phosphate reductase</fullName>
    </alternativeName>
</protein>
<dbReference type="Pfam" id="PF07479">
    <property type="entry name" value="NAD_Gly3P_dh_C"/>
    <property type="match status" value="1"/>
</dbReference>
<keyword evidence="2 7" id="KW-0444">Lipid biosynthesis</keyword>
<dbReference type="NCBIfam" id="NF000942">
    <property type="entry name" value="PRK00094.1-4"/>
    <property type="match status" value="1"/>
</dbReference>
<evidence type="ECO:0000256" key="3">
    <source>
        <dbReference type="ARBA" id="ARBA00023002"/>
    </source>
</evidence>
<dbReference type="SUPFAM" id="SSF51735">
    <property type="entry name" value="NAD(P)-binding Rossmann-fold domains"/>
    <property type="match status" value="1"/>
</dbReference>
<organism evidence="15 16">
    <name type="scientific">Primorskyibacter flagellatus</name>
    <dbReference type="NCBI Taxonomy" id="1387277"/>
    <lineage>
        <taxon>Bacteria</taxon>
        <taxon>Pseudomonadati</taxon>
        <taxon>Pseudomonadota</taxon>
        <taxon>Alphaproteobacteria</taxon>
        <taxon>Rhodobacterales</taxon>
        <taxon>Roseobacteraceae</taxon>
        <taxon>Primorskyibacter</taxon>
    </lineage>
</organism>
<dbReference type="InterPro" id="IPR036291">
    <property type="entry name" value="NAD(P)-bd_dom_sf"/>
</dbReference>
<proteinExistence type="inferred from homology"/>
<evidence type="ECO:0000313" key="15">
    <source>
        <dbReference type="EMBL" id="SMC77179.1"/>
    </source>
</evidence>
<evidence type="ECO:0000256" key="11">
    <source>
        <dbReference type="RuleBase" id="RU000437"/>
    </source>
</evidence>
<feature type="binding site" evidence="7">
    <location>
        <position position="184"/>
    </location>
    <ligand>
        <name>sn-glycerol 3-phosphate</name>
        <dbReference type="ChEBI" id="CHEBI:57597"/>
    </ligand>
</feature>
<dbReference type="GO" id="GO:0046168">
    <property type="term" value="P:glycerol-3-phosphate catabolic process"/>
    <property type="evidence" value="ECO:0007669"/>
    <property type="project" value="InterPro"/>
</dbReference>
<feature type="binding site" evidence="7">
    <location>
        <position position="249"/>
    </location>
    <ligand>
        <name>sn-glycerol 3-phosphate</name>
        <dbReference type="ChEBI" id="CHEBI:57597"/>
    </ligand>
</feature>
<evidence type="ECO:0000256" key="8">
    <source>
        <dbReference type="PIRSR" id="PIRSR000114-1"/>
    </source>
</evidence>
<feature type="binding site" evidence="7">
    <location>
        <position position="48"/>
    </location>
    <ligand>
        <name>NADPH</name>
        <dbReference type="ChEBI" id="CHEBI:57783"/>
    </ligand>
</feature>
<reference evidence="15 16" key="1">
    <citation type="submission" date="2017-04" db="EMBL/GenBank/DDBJ databases">
        <authorList>
            <person name="Afonso C.L."/>
            <person name="Miller P.J."/>
            <person name="Scott M.A."/>
            <person name="Spackman E."/>
            <person name="Goraichik I."/>
            <person name="Dimitrov K.M."/>
            <person name="Suarez D.L."/>
            <person name="Swayne D.E."/>
        </authorList>
    </citation>
    <scope>NUCLEOTIDE SEQUENCE [LARGE SCALE GENOMIC DNA]</scope>
    <source>
        <strain evidence="15 16">CGMCC 1.12644</strain>
    </source>
</reference>
<feature type="binding site" evidence="7">
    <location>
        <position position="102"/>
    </location>
    <ligand>
        <name>sn-glycerol 3-phosphate</name>
        <dbReference type="ChEBI" id="CHEBI:57597"/>
    </ligand>
</feature>
<keyword evidence="4 7" id="KW-0443">Lipid metabolism</keyword>
<feature type="binding site" evidence="10">
    <location>
        <begin position="7"/>
        <end position="12"/>
    </location>
    <ligand>
        <name>NAD(+)</name>
        <dbReference type="ChEBI" id="CHEBI:57540"/>
    </ligand>
</feature>
<comment type="similarity">
    <text evidence="1 7 11">Belongs to the NAD-dependent glycerol-3-phosphate dehydrogenase family.</text>
</comment>
<evidence type="ECO:0000256" key="2">
    <source>
        <dbReference type="ARBA" id="ARBA00022516"/>
    </source>
</evidence>
<dbReference type="PIRSF" id="PIRSF000114">
    <property type="entry name" value="Glycerol-3-P_dh"/>
    <property type="match status" value="1"/>
</dbReference>
<evidence type="ECO:0000256" key="5">
    <source>
        <dbReference type="ARBA" id="ARBA00023209"/>
    </source>
</evidence>
<evidence type="ECO:0000256" key="6">
    <source>
        <dbReference type="ARBA" id="ARBA00023264"/>
    </source>
</evidence>
<keyword evidence="3 7" id="KW-0560">Oxidoreductase</keyword>
<evidence type="ECO:0000256" key="7">
    <source>
        <dbReference type="HAMAP-Rule" id="MF_00394"/>
    </source>
</evidence>
<dbReference type="Pfam" id="PF01210">
    <property type="entry name" value="NAD_Gly3P_dh_N"/>
    <property type="match status" value="1"/>
</dbReference>
<evidence type="ECO:0000256" key="10">
    <source>
        <dbReference type="PIRSR" id="PIRSR000114-3"/>
    </source>
</evidence>
<keyword evidence="7" id="KW-0963">Cytoplasm</keyword>
<dbReference type="InterPro" id="IPR011128">
    <property type="entry name" value="G3P_DH_NAD-dep_N"/>
</dbReference>
<evidence type="ECO:0000256" key="9">
    <source>
        <dbReference type="PIRSR" id="PIRSR000114-2"/>
    </source>
</evidence>
<dbReference type="GO" id="GO:0005975">
    <property type="term" value="P:carbohydrate metabolic process"/>
    <property type="evidence" value="ECO:0007669"/>
    <property type="project" value="InterPro"/>
</dbReference>
<evidence type="ECO:0000259" key="14">
    <source>
        <dbReference type="Pfam" id="PF07479"/>
    </source>
</evidence>
<feature type="active site" description="Proton acceptor" evidence="7 8">
    <location>
        <position position="184"/>
    </location>
</feature>
<dbReference type="NCBIfam" id="NF000940">
    <property type="entry name" value="PRK00094.1-2"/>
    <property type="match status" value="1"/>
</dbReference>
<dbReference type="Gene3D" id="1.10.1040.10">
    <property type="entry name" value="N-(1-d-carboxylethyl)-l-norvaline Dehydrogenase, domain 2"/>
    <property type="match status" value="1"/>
</dbReference>
<sequence>MSVGILGAGAFGTALAISIASGRTTVQLWGRSADDMAEQARQRRNPRYLPDAAYPDTLHPTADLAEALGCEVLLLAVPMQRLRDVLRGLDLPPHLPLVACCKGIELATGLGPVRLISSLKPNPAAILTGPSFAQDIAKGLPTALTLACADPLVGTALQHKLSTANIRVYYISDTLGAELGGALKNVMAIACGAAIGAGLGDSARAALLTRGFAEMQRMAHHMGARAETLAGLSGLGDLALTCTSELSRNFRLGLTLGRGESFDKGVTVEGAATARATLDQAKTHGIDMPITQTVVRLLDGTDLHKAMDDLLSRPLKEE</sequence>
<feature type="binding site" evidence="7">
    <location>
        <position position="269"/>
    </location>
    <ligand>
        <name>NADPH</name>
        <dbReference type="ChEBI" id="CHEBI:57783"/>
    </ligand>
</feature>
<keyword evidence="6 7" id="KW-1208">Phospholipid metabolism</keyword>
<dbReference type="GO" id="GO:0005829">
    <property type="term" value="C:cytosol"/>
    <property type="evidence" value="ECO:0007669"/>
    <property type="project" value="TreeGrafter"/>
</dbReference>
<gene>
    <name evidence="7" type="primary">gpsA</name>
    <name evidence="15" type="ORF">SAMN06295998_10539</name>
</gene>
<dbReference type="PROSITE" id="PS00957">
    <property type="entry name" value="NAD_G3PDH"/>
    <property type="match status" value="1"/>
</dbReference>
<comment type="pathway">
    <text evidence="7">Membrane lipid metabolism; glycerophospholipid metabolism.</text>
</comment>
<feature type="binding site" evidence="7">
    <location>
        <position position="248"/>
    </location>
    <ligand>
        <name>NADPH</name>
        <dbReference type="ChEBI" id="CHEBI:57783"/>
    </ligand>
</feature>
<dbReference type="AlphaFoldDB" id="A0A1W2BWA8"/>
<comment type="catalytic activity">
    <reaction evidence="7">
        <text>sn-glycerol 3-phosphate + NAD(+) = dihydroxyacetone phosphate + NADH + H(+)</text>
        <dbReference type="Rhea" id="RHEA:11092"/>
        <dbReference type="ChEBI" id="CHEBI:15378"/>
        <dbReference type="ChEBI" id="CHEBI:57540"/>
        <dbReference type="ChEBI" id="CHEBI:57597"/>
        <dbReference type="ChEBI" id="CHEBI:57642"/>
        <dbReference type="ChEBI" id="CHEBI:57945"/>
        <dbReference type="EC" id="1.1.1.94"/>
    </reaction>
</comment>
<dbReference type="GO" id="GO:0008654">
    <property type="term" value="P:phospholipid biosynthetic process"/>
    <property type="evidence" value="ECO:0007669"/>
    <property type="project" value="UniProtKB-KW"/>
</dbReference>
<feature type="domain" description="Glycerol-3-phosphate dehydrogenase NAD-dependent N-terminal" evidence="13">
    <location>
        <begin position="3"/>
        <end position="150"/>
    </location>
</feature>
<feature type="binding site" evidence="9">
    <location>
        <begin position="248"/>
        <end position="249"/>
    </location>
    <ligand>
        <name>substrate</name>
    </ligand>
</feature>
<feature type="binding site" evidence="10">
    <location>
        <position position="248"/>
    </location>
    <ligand>
        <name>NAD(+)</name>
        <dbReference type="ChEBI" id="CHEBI:57540"/>
    </ligand>
</feature>
<comment type="catalytic activity">
    <reaction evidence="7 12">
        <text>sn-glycerol 3-phosphate + NADP(+) = dihydroxyacetone phosphate + NADPH + H(+)</text>
        <dbReference type="Rhea" id="RHEA:11096"/>
        <dbReference type="ChEBI" id="CHEBI:15378"/>
        <dbReference type="ChEBI" id="CHEBI:57597"/>
        <dbReference type="ChEBI" id="CHEBI:57642"/>
        <dbReference type="ChEBI" id="CHEBI:57783"/>
        <dbReference type="ChEBI" id="CHEBI:58349"/>
        <dbReference type="EC" id="1.1.1.94"/>
    </reaction>
</comment>
<feature type="binding site" evidence="10">
    <location>
        <position position="133"/>
    </location>
    <ligand>
        <name>NAD(+)</name>
        <dbReference type="ChEBI" id="CHEBI:57540"/>
    </ligand>
</feature>
<keyword evidence="5 7" id="KW-0594">Phospholipid biosynthesis</keyword>
<dbReference type="Proteomes" id="UP000192330">
    <property type="component" value="Unassembled WGS sequence"/>
</dbReference>
<keyword evidence="7 10" id="KW-0520">NAD</keyword>
<comment type="subcellular location">
    <subcellularLocation>
        <location evidence="7">Cytoplasm</location>
    </subcellularLocation>
</comment>
<feature type="binding site" evidence="7">
    <location>
        <position position="131"/>
    </location>
    <ligand>
        <name>sn-glycerol 3-phosphate</name>
        <dbReference type="ChEBI" id="CHEBI:57597"/>
    </ligand>
</feature>
<dbReference type="PRINTS" id="PR00077">
    <property type="entry name" value="GPDHDRGNASE"/>
</dbReference>
<keyword evidence="7" id="KW-0521">NADP</keyword>
<dbReference type="GO" id="GO:0051287">
    <property type="term" value="F:NAD binding"/>
    <property type="evidence" value="ECO:0007669"/>
    <property type="project" value="InterPro"/>
</dbReference>
<feature type="binding site" evidence="7">
    <location>
        <position position="102"/>
    </location>
    <ligand>
        <name>NADPH</name>
        <dbReference type="ChEBI" id="CHEBI:57783"/>
    </ligand>
</feature>